<gene>
    <name evidence="1" type="ORF">J2S20_002270</name>
</gene>
<comment type="caution">
    <text evidence="1">The sequence shown here is derived from an EMBL/GenBank/DDBJ whole genome shotgun (WGS) entry which is preliminary data.</text>
</comment>
<reference evidence="1" key="1">
    <citation type="submission" date="2023-07" db="EMBL/GenBank/DDBJ databases">
        <title>Genomic Encyclopedia of Type Strains, Phase IV (KMG-IV): sequencing the most valuable type-strain genomes for metagenomic binning, comparative biology and taxonomic classification.</title>
        <authorList>
            <person name="Goeker M."/>
        </authorList>
    </citation>
    <scope>NUCLEOTIDE SEQUENCE</scope>
    <source>
        <strain evidence="1">DSM 19659</strain>
    </source>
</reference>
<name>A0AAE4ALV4_9FIRM</name>
<dbReference type="AlphaFoldDB" id="A0AAE4ALV4"/>
<evidence type="ECO:0000313" key="1">
    <source>
        <dbReference type="EMBL" id="MDQ0153549.1"/>
    </source>
</evidence>
<proteinExistence type="predicted"/>
<evidence type="ECO:0000313" key="2">
    <source>
        <dbReference type="Proteomes" id="UP001241537"/>
    </source>
</evidence>
<dbReference type="Proteomes" id="UP001241537">
    <property type="component" value="Unassembled WGS sequence"/>
</dbReference>
<accession>A0AAE4ALV4</accession>
<organism evidence="1 2">
    <name type="scientific">Moryella indoligenes</name>
    <dbReference type="NCBI Taxonomy" id="371674"/>
    <lineage>
        <taxon>Bacteria</taxon>
        <taxon>Bacillati</taxon>
        <taxon>Bacillota</taxon>
        <taxon>Clostridia</taxon>
        <taxon>Lachnospirales</taxon>
        <taxon>Lachnospiraceae</taxon>
        <taxon>Moryella</taxon>
    </lineage>
</organism>
<keyword evidence="2" id="KW-1185">Reference proteome</keyword>
<protein>
    <submittedName>
        <fullName evidence="1">Uncharacterized protein</fullName>
    </submittedName>
</protein>
<sequence length="92" mass="10308">MSIDTIKKKVEELSDLQKNGKPGYSCGWIDACGLILAMLDKEEIDTKEQLKARIAESAIKVSTVKAPHTYMKAVGTRELEKILEEEFKHGTK</sequence>
<dbReference type="EMBL" id="JAUSTO010000023">
    <property type="protein sequence ID" value="MDQ0153549.1"/>
    <property type="molecule type" value="Genomic_DNA"/>
</dbReference>